<reference evidence="3" key="1">
    <citation type="submission" date="2016-10" db="EMBL/GenBank/DDBJ databases">
        <authorList>
            <person name="Varghese N."/>
            <person name="Submissions S."/>
        </authorList>
    </citation>
    <scope>NUCLEOTIDE SEQUENCE [LARGE SCALE GENOMIC DNA]</scope>
    <source>
        <strain evidence="3">JCM 21621</strain>
    </source>
</reference>
<evidence type="ECO:0000256" key="1">
    <source>
        <dbReference type="SAM" id="SignalP"/>
    </source>
</evidence>
<keyword evidence="1" id="KW-0732">Signal</keyword>
<dbReference type="Proteomes" id="UP000242957">
    <property type="component" value="Unassembled WGS sequence"/>
</dbReference>
<dbReference type="NCBIfam" id="TIGR02448">
    <property type="entry name" value="conserverd hypothetical protein"/>
    <property type="match status" value="1"/>
</dbReference>
<evidence type="ECO:0000313" key="2">
    <source>
        <dbReference type="EMBL" id="SDN44708.1"/>
    </source>
</evidence>
<proteinExistence type="predicted"/>
<dbReference type="InterPro" id="IPR012661">
    <property type="entry name" value="CHP02448"/>
</dbReference>
<dbReference type="EMBL" id="FNIJ01000003">
    <property type="protein sequence ID" value="SDN44708.1"/>
    <property type="molecule type" value="Genomic_DNA"/>
</dbReference>
<feature type="chain" id="PRO_5017482922" evidence="1">
    <location>
        <begin position="23"/>
        <end position="106"/>
    </location>
</feature>
<dbReference type="OrthoDB" id="6989968at2"/>
<sequence>MRFRSTAITLALAATPFASALAEDAGFWRGLLSTGATSATSYLTSRNDHKLVGAVQDDASSYVASAGAIRGPYLEAALQRLRADDPRLAGVSDLQLASAILAGSAE</sequence>
<keyword evidence="3" id="KW-1185">Reference proteome</keyword>
<evidence type="ECO:0000313" key="3">
    <source>
        <dbReference type="Proteomes" id="UP000242957"/>
    </source>
</evidence>
<feature type="signal peptide" evidence="1">
    <location>
        <begin position="1"/>
        <end position="22"/>
    </location>
</feature>
<dbReference type="Pfam" id="PF09498">
    <property type="entry name" value="DUF2388"/>
    <property type="match status" value="1"/>
</dbReference>
<dbReference type="AlphaFoldDB" id="A0A1H0BGF2"/>
<organism evidence="2 3">
    <name type="scientific">Pseudomonas jinjuensis</name>
    <dbReference type="NCBI Taxonomy" id="198616"/>
    <lineage>
        <taxon>Bacteria</taxon>
        <taxon>Pseudomonadati</taxon>
        <taxon>Pseudomonadota</taxon>
        <taxon>Gammaproteobacteria</taxon>
        <taxon>Pseudomonadales</taxon>
        <taxon>Pseudomonadaceae</taxon>
        <taxon>Pseudomonas</taxon>
    </lineage>
</organism>
<gene>
    <name evidence="2" type="ORF">SAMN05216193_10360</name>
</gene>
<protein>
    <submittedName>
        <fullName evidence="2">Uncharacterized protein</fullName>
    </submittedName>
</protein>
<name>A0A1H0BGF2_9PSED</name>
<dbReference type="STRING" id="198616.SAMN05216193_10360"/>
<accession>A0A1H0BGF2</accession>